<name>A0A7J7LKG3_9MAGN</name>
<dbReference type="EMBL" id="JACGCM010002220">
    <property type="protein sequence ID" value="KAF6143127.1"/>
    <property type="molecule type" value="Genomic_DNA"/>
</dbReference>
<proteinExistence type="predicted"/>
<dbReference type="Proteomes" id="UP000541444">
    <property type="component" value="Unassembled WGS sequence"/>
</dbReference>
<evidence type="ECO:0000313" key="3">
    <source>
        <dbReference type="Proteomes" id="UP000541444"/>
    </source>
</evidence>
<keyword evidence="3" id="KW-1185">Reference proteome</keyword>
<comment type="caution">
    <text evidence="1">The sequence shown here is derived from an EMBL/GenBank/DDBJ whole genome shotgun (WGS) entry which is preliminary data.</text>
</comment>
<accession>A0A7J7LKG3</accession>
<evidence type="ECO:0000313" key="2">
    <source>
        <dbReference type="EMBL" id="KAF6176785.1"/>
    </source>
</evidence>
<evidence type="ECO:0000313" key="1">
    <source>
        <dbReference type="EMBL" id="KAF6143127.1"/>
    </source>
</evidence>
<dbReference type="EMBL" id="JACGCM010000045">
    <property type="protein sequence ID" value="KAF6176785.1"/>
    <property type="molecule type" value="Genomic_DNA"/>
</dbReference>
<feature type="non-terminal residue" evidence="1">
    <location>
        <position position="1"/>
    </location>
</feature>
<dbReference type="AlphaFoldDB" id="A0A7J7LKG3"/>
<reference evidence="1 3" key="1">
    <citation type="journal article" date="2020" name="IScience">
        <title>Genome Sequencing of the Endangered Kingdonia uniflora (Circaeasteraceae, Ranunculales) Reveals Potential Mechanisms of Evolutionary Specialization.</title>
        <authorList>
            <person name="Sun Y."/>
            <person name="Deng T."/>
            <person name="Zhang A."/>
            <person name="Moore M.J."/>
            <person name="Landis J.B."/>
            <person name="Lin N."/>
            <person name="Zhang H."/>
            <person name="Zhang X."/>
            <person name="Huang J."/>
            <person name="Zhang X."/>
            <person name="Sun H."/>
            <person name="Wang H."/>
        </authorList>
    </citation>
    <scope>NUCLEOTIDE SEQUENCE [LARGE SCALE GENOMIC DNA]</scope>
    <source>
        <strain evidence="1">TB1705</strain>
        <tissue evidence="1">Leaf</tissue>
    </source>
</reference>
<gene>
    <name evidence="1" type="ORF">GIB67_011086</name>
    <name evidence="2" type="ORF">GIB67_020507</name>
</gene>
<protein>
    <submittedName>
        <fullName evidence="1">Uncharacterized protein</fullName>
    </submittedName>
</protein>
<organism evidence="1 3">
    <name type="scientific">Kingdonia uniflora</name>
    <dbReference type="NCBI Taxonomy" id="39325"/>
    <lineage>
        <taxon>Eukaryota</taxon>
        <taxon>Viridiplantae</taxon>
        <taxon>Streptophyta</taxon>
        <taxon>Embryophyta</taxon>
        <taxon>Tracheophyta</taxon>
        <taxon>Spermatophyta</taxon>
        <taxon>Magnoliopsida</taxon>
        <taxon>Ranunculales</taxon>
        <taxon>Circaeasteraceae</taxon>
        <taxon>Kingdonia</taxon>
    </lineage>
</organism>
<sequence>PTSKVIRDEIVNYQVIRRLHVTESPTYLHMVISLSFSMQWMQIKFCIKMLMLF</sequence>